<accession>A0A6H1ZF79</accession>
<dbReference type="EMBL" id="MT144606">
    <property type="protein sequence ID" value="QJH94780.1"/>
    <property type="molecule type" value="Genomic_DNA"/>
</dbReference>
<dbReference type="AlphaFoldDB" id="A0A6H1ZF79"/>
<protein>
    <submittedName>
        <fullName evidence="1">Uncharacterized protein</fullName>
    </submittedName>
</protein>
<reference evidence="1" key="1">
    <citation type="submission" date="2020-03" db="EMBL/GenBank/DDBJ databases">
        <title>The deep terrestrial virosphere.</title>
        <authorList>
            <person name="Holmfeldt K."/>
            <person name="Nilsson E."/>
            <person name="Simone D."/>
            <person name="Lopez-Fernandez M."/>
            <person name="Wu X."/>
            <person name="de Brujin I."/>
            <person name="Lundin D."/>
            <person name="Andersson A."/>
            <person name="Bertilsson S."/>
            <person name="Dopson M."/>
        </authorList>
    </citation>
    <scope>NUCLEOTIDE SEQUENCE</scope>
    <source>
        <strain evidence="1">TM448A00456</strain>
        <strain evidence="2">TM448B00301</strain>
    </source>
</reference>
<evidence type="ECO:0000313" key="1">
    <source>
        <dbReference type="EMBL" id="QJA46576.1"/>
    </source>
</evidence>
<gene>
    <name evidence="1" type="ORF">TM448A00456_0016</name>
    <name evidence="2" type="ORF">TM448B00301_0022</name>
</gene>
<evidence type="ECO:0000313" key="2">
    <source>
        <dbReference type="EMBL" id="QJH94780.1"/>
    </source>
</evidence>
<name>A0A6H1ZF79_9ZZZZ</name>
<dbReference type="EMBL" id="MT144015">
    <property type="protein sequence ID" value="QJA46576.1"/>
    <property type="molecule type" value="Genomic_DNA"/>
</dbReference>
<organism evidence="1">
    <name type="scientific">viral metagenome</name>
    <dbReference type="NCBI Taxonomy" id="1070528"/>
    <lineage>
        <taxon>unclassified sequences</taxon>
        <taxon>metagenomes</taxon>
        <taxon>organismal metagenomes</taxon>
    </lineage>
</organism>
<sequence length="61" mass="7333">MGEATPKGVAYRILESRWQEWKDLKPVRIREELEKYGVVISRQRAHQLKQQIVNQKEKVKE</sequence>
<proteinExistence type="predicted"/>